<feature type="domain" description="Tyr recombinase" evidence="3">
    <location>
        <begin position="84"/>
        <end position="292"/>
    </location>
</feature>
<dbReference type="Gene3D" id="1.10.443.10">
    <property type="entry name" value="Intergrase catalytic core"/>
    <property type="match status" value="1"/>
</dbReference>
<organism evidence="4">
    <name type="scientific">Photinus pyralis</name>
    <name type="common">Common eastern firefly</name>
    <name type="synonym">Lampyris pyralis</name>
    <dbReference type="NCBI Taxonomy" id="7054"/>
    <lineage>
        <taxon>Eukaryota</taxon>
        <taxon>Metazoa</taxon>
        <taxon>Ecdysozoa</taxon>
        <taxon>Arthropoda</taxon>
        <taxon>Hexapoda</taxon>
        <taxon>Insecta</taxon>
        <taxon>Pterygota</taxon>
        <taxon>Neoptera</taxon>
        <taxon>Endopterygota</taxon>
        <taxon>Coleoptera</taxon>
        <taxon>Polyphaga</taxon>
        <taxon>Elateriformia</taxon>
        <taxon>Elateroidea</taxon>
        <taxon>Lampyridae</taxon>
        <taxon>Lampyrinae</taxon>
        <taxon>Photinus</taxon>
    </lineage>
</organism>
<dbReference type="EMBL" id="GEZM01057679">
    <property type="protein sequence ID" value="JAV72154.1"/>
    <property type="molecule type" value="Transcribed_RNA"/>
</dbReference>
<dbReference type="Pfam" id="PF00589">
    <property type="entry name" value="Phage_integrase"/>
    <property type="match status" value="1"/>
</dbReference>
<dbReference type="InterPro" id="IPR011010">
    <property type="entry name" value="DNA_brk_join_enz"/>
</dbReference>
<dbReference type="EMBL" id="GEZM01057680">
    <property type="protein sequence ID" value="JAV72151.1"/>
    <property type="molecule type" value="Transcribed_RNA"/>
</dbReference>
<dbReference type="PANTHER" id="PTHR35617">
    <property type="entry name" value="PHAGE_INTEGRASE DOMAIN-CONTAINING PROTEIN"/>
    <property type="match status" value="1"/>
</dbReference>
<dbReference type="EMBL" id="GEZM01057682">
    <property type="protein sequence ID" value="JAV72147.1"/>
    <property type="molecule type" value="Transcribed_RNA"/>
</dbReference>
<dbReference type="EMBL" id="GEZM01057677">
    <property type="protein sequence ID" value="JAV72160.1"/>
    <property type="molecule type" value="Transcribed_RNA"/>
</dbReference>
<dbReference type="EMBL" id="GEZM01057683">
    <property type="protein sequence ID" value="JAV72145.1"/>
    <property type="molecule type" value="Transcribed_RNA"/>
</dbReference>
<protein>
    <recommendedName>
        <fullName evidence="3">Tyr recombinase domain-containing protein</fullName>
    </recommendedName>
</protein>
<dbReference type="AlphaFoldDB" id="A0A1Y1LMB9"/>
<dbReference type="SUPFAM" id="SSF56349">
    <property type="entry name" value="DNA breaking-rejoining enzymes"/>
    <property type="match status" value="1"/>
</dbReference>
<dbReference type="Gene3D" id="1.10.150.130">
    <property type="match status" value="1"/>
</dbReference>
<keyword evidence="2" id="KW-0233">DNA recombination</keyword>
<sequence>MVTLRQYDSGLKRWWTFCDENKLDVFRASPSNVLSFMALQFERGVAFGTLNSYRAAIGQVLSYDLGNNALIKKFFKGVGNIRPNLPKYNYIWDPAIVLDYLAGFANDTISLENLGKKLAVLLALATGHRVQTLSNILVEDILVYEHRIEIKIPLKIKTSARNRYQPTLLLPFFIDKPSICVASALQCYVTRSKVIRLLSCRKLFLTHKKPIHNASSQTISRWIKEILSNSGLDTNIFSAHSTRHAATSAAARRGISIDTIRTTASWSAKSNTFARFYQRPVRDLEDFAGAVFNSL</sequence>
<evidence type="ECO:0000256" key="1">
    <source>
        <dbReference type="ARBA" id="ARBA00023125"/>
    </source>
</evidence>
<dbReference type="GO" id="GO:0003677">
    <property type="term" value="F:DNA binding"/>
    <property type="evidence" value="ECO:0007669"/>
    <property type="project" value="UniProtKB-KW"/>
</dbReference>
<dbReference type="GO" id="GO:0015074">
    <property type="term" value="P:DNA integration"/>
    <property type="evidence" value="ECO:0007669"/>
    <property type="project" value="InterPro"/>
</dbReference>
<dbReference type="InterPro" id="IPR010998">
    <property type="entry name" value="Integrase_recombinase_N"/>
</dbReference>
<reference evidence="4" key="1">
    <citation type="journal article" date="2016" name="Sci. Rep.">
        <title>Molecular characterization of firefly nuptial gifts: a multi-omics approach sheds light on postcopulatory sexual selection.</title>
        <authorList>
            <person name="Al-Wathiqui N."/>
            <person name="Fallon T.R."/>
            <person name="South A."/>
            <person name="Weng J.K."/>
            <person name="Lewis S.M."/>
        </authorList>
    </citation>
    <scope>NUCLEOTIDE SEQUENCE</scope>
</reference>
<keyword evidence="1" id="KW-0238">DNA-binding</keyword>
<dbReference type="PROSITE" id="PS51898">
    <property type="entry name" value="TYR_RECOMBINASE"/>
    <property type="match status" value="1"/>
</dbReference>
<evidence type="ECO:0000259" key="3">
    <source>
        <dbReference type="PROSITE" id="PS51898"/>
    </source>
</evidence>
<dbReference type="EMBL" id="GEZM01057684">
    <property type="protein sequence ID" value="JAV72143.1"/>
    <property type="molecule type" value="Transcribed_RNA"/>
</dbReference>
<dbReference type="InterPro" id="IPR002104">
    <property type="entry name" value="Integrase_catalytic"/>
</dbReference>
<dbReference type="EMBL" id="GEZM01057678">
    <property type="protein sequence ID" value="JAV72157.1"/>
    <property type="molecule type" value="Transcribed_RNA"/>
</dbReference>
<dbReference type="GO" id="GO:0006310">
    <property type="term" value="P:DNA recombination"/>
    <property type="evidence" value="ECO:0007669"/>
    <property type="project" value="UniProtKB-KW"/>
</dbReference>
<dbReference type="InterPro" id="IPR013762">
    <property type="entry name" value="Integrase-like_cat_sf"/>
</dbReference>
<proteinExistence type="predicted"/>
<name>A0A1Y1LMB9_PHOPY</name>
<dbReference type="EMBL" id="GEZM01057681">
    <property type="protein sequence ID" value="JAV72150.1"/>
    <property type="molecule type" value="Transcribed_RNA"/>
</dbReference>
<evidence type="ECO:0000256" key="2">
    <source>
        <dbReference type="ARBA" id="ARBA00023172"/>
    </source>
</evidence>
<accession>A0A1Y1LMB9</accession>
<dbReference type="PANTHER" id="PTHR35617:SF3">
    <property type="entry name" value="CORE-BINDING (CB) DOMAIN-CONTAINING PROTEIN"/>
    <property type="match status" value="1"/>
</dbReference>
<evidence type="ECO:0000313" key="4">
    <source>
        <dbReference type="EMBL" id="JAV72147.1"/>
    </source>
</evidence>